<evidence type="ECO:0008006" key="3">
    <source>
        <dbReference type="Google" id="ProtNLM"/>
    </source>
</evidence>
<dbReference type="VEuPathDB" id="VectorBase:HLOH_063157"/>
<organism evidence="1 2">
    <name type="scientific">Haemaphysalis longicornis</name>
    <name type="common">Bush tick</name>
    <dbReference type="NCBI Taxonomy" id="44386"/>
    <lineage>
        <taxon>Eukaryota</taxon>
        <taxon>Metazoa</taxon>
        <taxon>Ecdysozoa</taxon>
        <taxon>Arthropoda</taxon>
        <taxon>Chelicerata</taxon>
        <taxon>Arachnida</taxon>
        <taxon>Acari</taxon>
        <taxon>Parasitiformes</taxon>
        <taxon>Ixodida</taxon>
        <taxon>Ixodoidea</taxon>
        <taxon>Ixodidae</taxon>
        <taxon>Haemaphysalinae</taxon>
        <taxon>Haemaphysalis</taxon>
    </lineage>
</organism>
<evidence type="ECO:0000313" key="1">
    <source>
        <dbReference type="EMBL" id="KAH9371065.1"/>
    </source>
</evidence>
<sequence length="128" mass="14371">MPDSLTRPLVSLTNLSAWQRNCRGFRRKRANLEDDIKLYHSAAFPDVIFLQEAGAFAMLQNYKSFSDLEEDTAGASSKLKPAVTTVVMRNLTAIHHETFADAASAVHVLVELTPTRKRDTARMFVFDV</sequence>
<dbReference type="Proteomes" id="UP000821853">
    <property type="component" value="Chromosome 3"/>
</dbReference>
<gene>
    <name evidence="1" type="ORF">HPB48_013164</name>
</gene>
<dbReference type="EMBL" id="JABSTR010000005">
    <property type="protein sequence ID" value="KAH9371065.1"/>
    <property type="molecule type" value="Genomic_DNA"/>
</dbReference>
<comment type="caution">
    <text evidence="1">The sequence shown here is derived from an EMBL/GenBank/DDBJ whole genome shotgun (WGS) entry which is preliminary data.</text>
</comment>
<proteinExistence type="predicted"/>
<accession>A0A9J6G8M6</accession>
<dbReference type="OMA" id="HIQNAEA"/>
<name>A0A9J6G8M6_HAELO</name>
<reference evidence="1 2" key="1">
    <citation type="journal article" date="2020" name="Cell">
        <title>Large-Scale Comparative Analyses of Tick Genomes Elucidate Their Genetic Diversity and Vector Capacities.</title>
        <authorList>
            <consortium name="Tick Genome and Microbiome Consortium (TIGMIC)"/>
            <person name="Jia N."/>
            <person name="Wang J."/>
            <person name="Shi W."/>
            <person name="Du L."/>
            <person name="Sun Y."/>
            <person name="Zhan W."/>
            <person name="Jiang J.F."/>
            <person name="Wang Q."/>
            <person name="Zhang B."/>
            <person name="Ji P."/>
            <person name="Bell-Sakyi L."/>
            <person name="Cui X.M."/>
            <person name="Yuan T.T."/>
            <person name="Jiang B.G."/>
            <person name="Yang W.F."/>
            <person name="Lam T.T."/>
            <person name="Chang Q.C."/>
            <person name="Ding S.J."/>
            <person name="Wang X.J."/>
            <person name="Zhu J.G."/>
            <person name="Ruan X.D."/>
            <person name="Zhao L."/>
            <person name="Wei J.T."/>
            <person name="Ye R.Z."/>
            <person name="Que T.C."/>
            <person name="Du C.H."/>
            <person name="Zhou Y.H."/>
            <person name="Cheng J.X."/>
            <person name="Dai P.F."/>
            <person name="Guo W.B."/>
            <person name="Han X.H."/>
            <person name="Huang E.J."/>
            <person name="Li L.F."/>
            <person name="Wei W."/>
            <person name="Gao Y.C."/>
            <person name="Liu J.Z."/>
            <person name="Shao H.Z."/>
            <person name="Wang X."/>
            <person name="Wang C.C."/>
            <person name="Yang T.C."/>
            <person name="Huo Q.B."/>
            <person name="Li W."/>
            <person name="Chen H.Y."/>
            <person name="Chen S.E."/>
            <person name="Zhou L.G."/>
            <person name="Ni X.B."/>
            <person name="Tian J.H."/>
            <person name="Sheng Y."/>
            <person name="Liu T."/>
            <person name="Pan Y.S."/>
            <person name="Xia L.Y."/>
            <person name="Li J."/>
            <person name="Zhao F."/>
            <person name="Cao W.C."/>
        </authorList>
    </citation>
    <scope>NUCLEOTIDE SEQUENCE [LARGE SCALE GENOMIC DNA]</scope>
    <source>
        <strain evidence="1">HaeL-2018</strain>
    </source>
</reference>
<evidence type="ECO:0000313" key="2">
    <source>
        <dbReference type="Proteomes" id="UP000821853"/>
    </source>
</evidence>
<protein>
    <recommendedName>
        <fullName evidence="3">Endonuclease/exonuclease/phosphatase domain-containing protein</fullName>
    </recommendedName>
</protein>
<keyword evidence="2" id="KW-1185">Reference proteome</keyword>
<dbReference type="AlphaFoldDB" id="A0A9J6G8M6"/>